<feature type="transmembrane region" description="Helical" evidence="1">
    <location>
        <begin position="80"/>
        <end position="99"/>
    </location>
</feature>
<dbReference type="AlphaFoldDB" id="A0A402B9C3"/>
<keyword evidence="1" id="KW-0472">Membrane</keyword>
<sequence>MLAVIQHDLSQTAHDSASQPGWLRILCSPLLLCLFIGIAVRIFLIVHSSPTIPGDEALTGIQAENILRGLHPIYYYNQPYLGSLEAYILAIFFAIAGPSVTVARTAMMCISLLMIVLTWFLGSALADQAHLKGSMKRLFVFIATLIAAFPPLYDTVLELRSWGGYTEAMIIMLWLLLCTLRLNQRWQAGASHRELTLRWLGFGFVVGLGFWIDPLVVYAVVIAALWLGGTFITGLIHPIQRPNARRTLLTEALFALVAIPGVLVGFLPGIIYGLKNQWANIIFIFYSNSSHAPTLTKKLQMLSLYARCTAPRVIGGSLPTEPYVRLGNSAVVTPGLVISGVCIALAVIAIGLSFFWHHPAVVRTRQLTLMPIVFMLVVTVIFCNSTFVAVENRATTCTQIDASGRYATPLCIVLPFILAAIITLCWQFLATRPNQQTPSQNPQESIPSGTRPNTYAGRHSKSLLGRPIKIVLLLVLVVYFATQAYAYAASHPEAVFKSSGCLQMVQDETAINQYMQQNNIHYAFGNNWIADPITFTTNASILVSPLPFSTRIKVNEQKVENASRYAFLFFVAASEKKPPFVTLLDKEHYKYSIARFQSQPGWDVMIVYPERKISIHDKIFGETINATIFKSC</sequence>
<dbReference type="EMBL" id="BIFT01000001">
    <property type="protein sequence ID" value="GCE27902.1"/>
    <property type="molecule type" value="Genomic_DNA"/>
</dbReference>
<name>A0A402B9C3_9CHLR</name>
<evidence type="ECO:0008006" key="4">
    <source>
        <dbReference type="Google" id="ProtNLM"/>
    </source>
</evidence>
<feature type="transmembrane region" description="Helical" evidence="1">
    <location>
        <begin position="105"/>
        <end position="126"/>
    </location>
</feature>
<gene>
    <name evidence="2" type="ORF">KDA_33860</name>
</gene>
<reference evidence="3" key="1">
    <citation type="submission" date="2018-12" db="EMBL/GenBank/DDBJ databases">
        <title>Tengunoibacter tsumagoiensis gen. nov., sp. nov., Dictyobacter kobayashii sp. nov., D. alpinus sp. nov., and D. joshuensis sp. nov. and description of Dictyobacteraceae fam. nov. within the order Ktedonobacterales isolated from Tengu-no-mugimeshi.</title>
        <authorList>
            <person name="Wang C.M."/>
            <person name="Zheng Y."/>
            <person name="Sakai Y."/>
            <person name="Toyoda A."/>
            <person name="Minakuchi Y."/>
            <person name="Abe K."/>
            <person name="Yokota A."/>
            <person name="Yabe S."/>
        </authorList>
    </citation>
    <scope>NUCLEOTIDE SEQUENCE [LARGE SCALE GENOMIC DNA]</scope>
    <source>
        <strain evidence="3">Uno16</strain>
    </source>
</reference>
<proteinExistence type="predicted"/>
<feature type="transmembrane region" description="Helical" evidence="1">
    <location>
        <begin position="195"/>
        <end position="212"/>
    </location>
</feature>
<feature type="transmembrane region" description="Helical" evidence="1">
    <location>
        <begin position="468"/>
        <end position="488"/>
    </location>
</feature>
<feature type="transmembrane region" description="Helical" evidence="1">
    <location>
        <begin position="248"/>
        <end position="271"/>
    </location>
</feature>
<keyword evidence="3" id="KW-1185">Reference proteome</keyword>
<keyword evidence="1" id="KW-0812">Transmembrane</keyword>
<feature type="transmembrane region" description="Helical" evidence="1">
    <location>
        <begin position="218"/>
        <end position="236"/>
    </location>
</feature>
<evidence type="ECO:0000313" key="3">
    <source>
        <dbReference type="Proteomes" id="UP000287171"/>
    </source>
</evidence>
<dbReference type="OrthoDB" id="155122at2"/>
<comment type="caution">
    <text evidence="2">The sequence shown here is derived from an EMBL/GenBank/DDBJ whole genome shotgun (WGS) entry which is preliminary data.</text>
</comment>
<feature type="transmembrane region" description="Helical" evidence="1">
    <location>
        <begin position="22"/>
        <end position="44"/>
    </location>
</feature>
<evidence type="ECO:0000256" key="1">
    <source>
        <dbReference type="SAM" id="Phobius"/>
    </source>
</evidence>
<protein>
    <recommendedName>
        <fullName evidence="4">Glycosyltransferase RgtA/B/C/D-like domain-containing protein</fullName>
    </recommendedName>
</protein>
<accession>A0A402B9C3</accession>
<evidence type="ECO:0000313" key="2">
    <source>
        <dbReference type="EMBL" id="GCE27902.1"/>
    </source>
</evidence>
<feature type="transmembrane region" description="Helical" evidence="1">
    <location>
        <begin position="138"/>
        <end position="156"/>
    </location>
</feature>
<feature type="transmembrane region" description="Helical" evidence="1">
    <location>
        <begin position="331"/>
        <end position="355"/>
    </location>
</feature>
<dbReference type="Proteomes" id="UP000287171">
    <property type="component" value="Unassembled WGS sequence"/>
</dbReference>
<feature type="transmembrane region" description="Helical" evidence="1">
    <location>
        <begin position="162"/>
        <end position="183"/>
    </location>
</feature>
<dbReference type="RefSeq" id="WP_126628179.1">
    <property type="nucleotide sequence ID" value="NZ_BIFT01000001.1"/>
</dbReference>
<keyword evidence="1" id="KW-1133">Transmembrane helix</keyword>
<feature type="transmembrane region" description="Helical" evidence="1">
    <location>
        <begin position="407"/>
        <end position="429"/>
    </location>
</feature>
<feature type="transmembrane region" description="Helical" evidence="1">
    <location>
        <begin position="367"/>
        <end position="387"/>
    </location>
</feature>
<organism evidence="2 3">
    <name type="scientific">Dictyobacter alpinus</name>
    <dbReference type="NCBI Taxonomy" id="2014873"/>
    <lineage>
        <taxon>Bacteria</taxon>
        <taxon>Bacillati</taxon>
        <taxon>Chloroflexota</taxon>
        <taxon>Ktedonobacteria</taxon>
        <taxon>Ktedonobacterales</taxon>
        <taxon>Dictyobacteraceae</taxon>
        <taxon>Dictyobacter</taxon>
    </lineage>
</organism>